<comment type="similarity">
    <text evidence="3">Belongs to the exportin family.</text>
</comment>
<dbReference type="InterPro" id="IPR040016">
    <property type="entry name" value="XPO6"/>
</dbReference>
<proteinExistence type="inferred from homology"/>
<dbReference type="GO" id="GO:0005049">
    <property type="term" value="F:nuclear export signal receptor activity"/>
    <property type="evidence" value="ECO:0007669"/>
    <property type="project" value="InterPro"/>
</dbReference>
<dbReference type="Proteomes" id="UP000676336">
    <property type="component" value="Unassembled WGS sequence"/>
</dbReference>
<dbReference type="EMBL" id="CAJOBI010051910">
    <property type="protein sequence ID" value="CAF4376098.1"/>
    <property type="molecule type" value="Genomic_DNA"/>
</dbReference>
<evidence type="ECO:0000256" key="7">
    <source>
        <dbReference type="ARBA" id="ARBA00023242"/>
    </source>
</evidence>
<dbReference type="GO" id="GO:0005737">
    <property type="term" value="C:cytoplasm"/>
    <property type="evidence" value="ECO:0007669"/>
    <property type="project" value="UniProtKB-SubCell"/>
</dbReference>
<keyword evidence="5" id="KW-0963">Cytoplasm</keyword>
<evidence type="ECO:0000313" key="9">
    <source>
        <dbReference type="Proteomes" id="UP000676336"/>
    </source>
</evidence>
<feature type="non-terminal residue" evidence="8">
    <location>
        <position position="670"/>
    </location>
</feature>
<keyword evidence="6" id="KW-0653">Protein transport</keyword>
<protein>
    <submittedName>
        <fullName evidence="8">Uncharacterized protein</fullName>
    </submittedName>
</protein>
<reference evidence="8" key="1">
    <citation type="submission" date="2021-02" db="EMBL/GenBank/DDBJ databases">
        <authorList>
            <person name="Nowell W R."/>
        </authorList>
    </citation>
    <scope>NUCLEOTIDE SEQUENCE</scope>
</reference>
<organism evidence="8 9">
    <name type="scientific">Rotaria magnacalcarata</name>
    <dbReference type="NCBI Taxonomy" id="392030"/>
    <lineage>
        <taxon>Eukaryota</taxon>
        <taxon>Metazoa</taxon>
        <taxon>Spiralia</taxon>
        <taxon>Gnathifera</taxon>
        <taxon>Rotifera</taxon>
        <taxon>Eurotatoria</taxon>
        <taxon>Bdelloidea</taxon>
        <taxon>Philodinida</taxon>
        <taxon>Philodinidae</taxon>
        <taxon>Rotaria</taxon>
    </lineage>
</organism>
<dbReference type="InterPro" id="IPR016024">
    <property type="entry name" value="ARM-type_fold"/>
</dbReference>
<evidence type="ECO:0000256" key="2">
    <source>
        <dbReference type="ARBA" id="ARBA00004496"/>
    </source>
</evidence>
<keyword evidence="7" id="KW-0539">Nucleus</keyword>
<name>A0A8S2V625_9BILA</name>
<dbReference type="GO" id="GO:0006611">
    <property type="term" value="P:protein export from nucleus"/>
    <property type="evidence" value="ECO:0007669"/>
    <property type="project" value="InterPro"/>
</dbReference>
<comment type="subcellular location">
    <subcellularLocation>
        <location evidence="2">Cytoplasm</location>
    </subcellularLocation>
    <subcellularLocation>
        <location evidence="1">Nucleus</location>
    </subcellularLocation>
</comment>
<evidence type="ECO:0000256" key="6">
    <source>
        <dbReference type="ARBA" id="ARBA00022927"/>
    </source>
</evidence>
<dbReference type="SUPFAM" id="SSF48371">
    <property type="entry name" value="ARM repeat"/>
    <property type="match status" value="1"/>
</dbReference>
<dbReference type="PANTHER" id="PTHR21452:SF4">
    <property type="entry name" value="EXPORTIN-6"/>
    <property type="match status" value="1"/>
</dbReference>
<evidence type="ECO:0000256" key="3">
    <source>
        <dbReference type="ARBA" id="ARBA00009466"/>
    </source>
</evidence>
<accession>A0A8S2V625</accession>
<dbReference type="GO" id="GO:0005634">
    <property type="term" value="C:nucleus"/>
    <property type="evidence" value="ECO:0007669"/>
    <property type="project" value="UniProtKB-SubCell"/>
</dbReference>
<feature type="non-terminal residue" evidence="8">
    <location>
        <position position="1"/>
    </location>
</feature>
<keyword evidence="4" id="KW-0813">Transport</keyword>
<evidence type="ECO:0000256" key="4">
    <source>
        <dbReference type="ARBA" id="ARBA00022448"/>
    </source>
</evidence>
<evidence type="ECO:0000313" key="8">
    <source>
        <dbReference type="EMBL" id="CAF4376098.1"/>
    </source>
</evidence>
<dbReference type="PANTHER" id="PTHR21452">
    <property type="entry name" value="EXPORTIN-6"/>
    <property type="match status" value="1"/>
</dbReference>
<dbReference type="AlphaFoldDB" id="A0A8S2V625"/>
<evidence type="ECO:0000256" key="5">
    <source>
        <dbReference type="ARBA" id="ARBA00022490"/>
    </source>
</evidence>
<comment type="caution">
    <text evidence="8">The sequence shown here is derived from an EMBL/GenBank/DDBJ whole genome shotgun (WGS) entry which is preliminary data.</text>
</comment>
<sequence length="670" mass="78142">DYHDPRIDLVYKQHLHEQLNRFLIDPNSWQIALATFQQQQHQNVVLSPLLIYFLLQVLEHSIRHRYGDQQQIRQILLWLFLHLFDSIPVFVRSKLCLLIVQIVRCDNQWSLDEYFQTCYHLMETQPFLGLLLLTTTIEELGQLNEDCTIKRCNQLKTILNQHVPHILQIIHVLINKHDYELKDALLIKQQVLRCLDRLINRLSILPLPSQLIDDLFQYASSTWSIDALNCIHELILKQHLPRQYDAILHASLRHVIQLILIVEQNLSATIINKLTEILHSLFNLHLKRCESIESFPMFELLTGFYKFTLQQTTQDGFYACLDIWSIFIEYIKTNDEIRIMNKENSLEKYSQVLSSLSQELIQRIHNGQSIINNLEETTDLNDSETAIDRYIRESVDILSKLADIPILSSNILNLLNFDKSIAISVGSILSSLIPLTRQHMTFNEMNSIKHLIHRILSWNVMSNLKTNFPLYKLSIKIVLLLILAEQQSAEHFLGTIFQPLNTILSEPTTFFNQQQEPGSMRRTFLEYTILLTEVIESIRTENNKIRQHLFSSIQHLIINLNRFLSVIINRDTECETVLISLLLICFEILRTQMGKELVNTILQTTFSVFNIENIRNVLREPKPTAHTAVSRFLEFLSVLVNEPGNSKLAQQFLPTIIELCTTALYPAIRE</sequence>
<gene>
    <name evidence="8" type="ORF">SMN809_LOCUS29361</name>
</gene>
<evidence type="ECO:0000256" key="1">
    <source>
        <dbReference type="ARBA" id="ARBA00004123"/>
    </source>
</evidence>